<feature type="compositionally biased region" description="Polar residues" evidence="16">
    <location>
        <begin position="1"/>
        <end position="10"/>
    </location>
</feature>
<name>A0AAV5AI14_9AGAM</name>
<dbReference type="FunFam" id="3.40.850.10:FF:000051">
    <property type="entry name" value="Kinesin-like protein bimC"/>
    <property type="match status" value="1"/>
</dbReference>
<evidence type="ECO:0000313" key="19">
    <source>
        <dbReference type="Proteomes" id="UP001050691"/>
    </source>
</evidence>
<evidence type="ECO:0000256" key="6">
    <source>
        <dbReference type="ARBA" id="ARBA00022741"/>
    </source>
</evidence>
<dbReference type="PROSITE" id="PS00411">
    <property type="entry name" value="KINESIN_MOTOR_1"/>
    <property type="match status" value="1"/>
</dbReference>
<feature type="region of interest" description="Disordered" evidence="16">
    <location>
        <begin position="221"/>
        <end position="244"/>
    </location>
</feature>
<gene>
    <name evidence="18" type="ORF">Clacol_006367</name>
</gene>
<feature type="binding site" evidence="14">
    <location>
        <begin position="156"/>
        <end position="163"/>
    </location>
    <ligand>
        <name>ATP</name>
        <dbReference type="ChEBI" id="CHEBI:30616"/>
    </ligand>
</feature>
<dbReference type="GO" id="GO:0005876">
    <property type="term" value="C:spindle microtubule"/>
    <property type="evidence" value="ECO:0007669"/>
    <property type="project" value="TreeGrafter"/>
</dbReference>
<dbReference type="CDD" id="cd01364">
    <property type="entry name" value="KISc_BimC_Eg5"/>
    <property type="match status" value="1"/>
</dbReference>
<keyword evidence="8 14" id="KW-0067">ATP-binding</keyword>
<evidence type="ECO:0000256" key="5">
    <source>
        <dbReference type="ARBA" id="ARBA00022701"/>
    </source>
</evidence>
<dbReference type="InterPro" id="IPR047241">
    <property type="entry name" value="KIF11-like_kin_motor_dom"/>
</dbReference>
<dbReference type="InterPro" id="IPR027417">
    <property type="entry name" value="P-loop_NTPase"/>
</dbReference>
<dbReference type="EMBL" id="BPWL01000007">
    <property type="protein sequence ID" value="GJJ12126.1"/>
    <property type="molecule type" value="Genomic_DNA"/>
</dbReference>
<evidence type="ECO:0000256" key="4">
    <source>
        <dbReference type="ARBA" id="ARBA00022618"/>
    </source>
</evidence>
<proteinExistence type="inferred from homology"/>
<dbReference type="GO" id="GO:0072686">
    <property type="term" value="C:mitotic spindle"/>
    <property type="evidence" value="ECO:0007669"/>
    <property type="project" value="TreeGrafter"/>
</dbReference>
<feature type="coiled-coil region" evidence="15">
    <location>
        <begin position="438"/>
        <end position="575"/>
    </location>
</feature>
<evidence type="ECO:0000256" key="1">
    <source>
        <dbReference type="ARBA" id="ARBA00004245"/>
    </source>
</evidence>
<dbReference type="GO" id="GO:0005524">
    <property type="term" value="F:ATP binding"/>
    <property type="evidence" value="ECO:0007669"/>
    <property type="project" value="UniProtKB-UniRule"/>
</dbReference>
<protein>
    <recommendedName>
        <fullName evidence="17">Kinesin motor domain-containing protein</fullName>
    </recommendedName>
</protein>
<evidence type="ECO:0000256" key="8">
    <source>
        <dbReference type="ARBA" id="ARBA00022840"/>
    </source>
</evidence>
<dbReference type="AlphaFoldDB" id="A0AAV5AI14"/>
<evidence type="ECO:0000256" key="12">
    <source>
        <dbReference type="ARBA" id="ARBA00023306"/>
    </source>
</evidence>
<dbReference type="Gene3D" id="3.40.850.10">
    <property type="entry name" value="Kinesin motor domain"/>
    <property type="match status" value="1"/>
</dbReference>
<sequence length="1126" mass="126140">MASRPSSRRTNILPPTIAGNSRTRVVSTRTVAAENLPESSRPASPPRVKTLKTNGTQEDGSNIQVVVRCRRRSEREIQEGSPVIITTCGPRGQEVTIETGTSTSTFGVVTLPPTRTYPFDCVFGPEADQSLVYTDVVAPILDQVLNGYNCTIFAYGQTGTGKTHTMQGDLTLTHLGNPSPNAGMIPRVLFKLFQYLENNVADYSVKLSFLELYNEELRDLLTPDPQTPTQGSQSSTTGATQQPNQLKIFDDASKRGVFIQGLEEVPVKDAAGAILLLTRGSQRRQIASTKFNDHSSRSHSIFSITVHLKETSSLGDDLLKVGKLHLVDLAGSENIGRSGAENKRAREAGMINQSLLTLGRVINALVEKSSHVPYRESKLTRLLQDSLGGRTKTCIIATISPVRSNLEETLSTLEYALRAKSIRNKPEINQRLTKNALLKEYISEIERLKGDLISAREMNGIYFSQESWDQMWTENEERQGLYEESKRQIASIEAEMKVVREEFEQTIALLVEREGELAETRNTLQTTQHRLQSTSGQLNRTQQELQEEILIRKAHQETETKLDKIANQLKSTLEQTSSDVEGLFAKLSRKTTATEENVQTVITCGKSLKMLVADIVTGLQEFATVREETINQVNTMLHHFQATQSQILDSQKTIVNEELEHLSSFIQTARVNENMTDDAVTSLRTTLETASDRMNVSFSTWCTDLTAQLVSLYGEFRSSGLKITEGMNESVEALTRVFNSIISETKKHSQEEIELTMDLRRLVAENGNAEIQRLKSQNKILSRLLQSERTKAERARNDLVQRISTLLGEFVDDRDRDLREVVSEVQNSTSQSEMALLALLQANDNNAQASSTIFSNWQAALNNHQRDNLGIQENFEQTSSVLTELFEIGLTRIQEKLTTVISSETATMNKHARDISSAGEEAFDQIRQAKRARIDASGTLETQTQQRLQSLRAGSAMLSNQVHHELGLLQDKICEDDATTAMQVNKTMTQVAQIQENVHELITNGTKMDMPTGSTPVKRSRQYPERWALTASRQEVLANYQQQRPPDITSEQVSAEPIYIGKPETDEMMGREKLMDEDTKAIEEDLLIAGTLSPTELIETKIIHERTDPLRERPINVPRTRSKRRY</sequence>
<dbReference type="InterPro" id="IPR001752">
    <property type="entry name" value="Kinesin_motor_dom"/>
</dbReference>
<evidence type="ECO:0000256" key="2">
    <source>
        <dbReference type="ARBA" id="ARBA00022490"/>
    </source>
</evidence>
<organism evidence="18 19">
    <name type="scientific">Clathrus columnatus</name>
    <dbReference type="NCBI Taxonomy" id="1419009"/>
    <lineage>
        <taxon>Eukaryota</taxon>
        <taxon>Fungi</taxon>
        <taxon>Dikarya</taxon>
        <taxon>Basidiomycota</taxon>
        <taxon>Agaricomycotina</taxon>
        <taxon>Agaricomycetes</taxon>
        <taxon>Phallomycetidae</taxon>
        <taxon>Phallales</taxon>
        <taxon>Clathraceae</taxon>
        <taxon>Clathrus</taxon>
    </lineage>
</organism>
<comment type="caution">
    <text evidence="18">The sequence shown here is derived from an EMBL/GenBank/DDBJ whole genome shotgun (WGS) entry which is preliminary data.</text>
</comment>
<dbReference type="GO" id="GO:0008017">
    <property type="term" value="F:microtubule binding"/>
    <property type="evidence" value="ECO:0007669"/>
    <property type="project" value="InterPro"/>
</dbReference>
<evidence type="ECO:0000259" key="17">
    <source>
        <dbReference type="PROSITE" id="PS50067"/>
    </source>
</evidence>
<keyword evidence="3" id="KW-0597">Phosphoprotein</keyword>
<accession>A0AAV5AI14</accession>
<evidence type="ECO:0000256" key="3">
    <source>
        <dbReference type="ARBA" id="ARBA00022553"/>
    </source>
</evidence>
<dbReference type="GO" id="GO:0007018">
    <property type="term" value="P:microtubule-based movement"/>
    <property type="evidence" value="ECO:0007669"/>
    <property type="project" value="InterPro"/>
</dbReference>
<evidence type="ECO:0000256" key="13">
    <source>
        <dbReference type="ARBA" id="ARBA00034704"/>
    </source>
</evidence>
<keyword evidence="2" id="KW-0963">Cytoplasm</keyword>
<evidence type="ECO:0000256" key="15">
    <source>
        <dbReference type="SAM" id="Coils"/>
    </source>
</evidence>
<dbReference type="GO" id="GO:0008574">
    <property type="term" value="F:plus-end-directed microtubule motor activity"/>
    <property type="evidence" value="ECO:0007669"/>
    <property type="project" value="TreeGrafter"/>
</dbReference>
<dbReference type="GO" id="GO:0005634">
    <property type="term" value="C:nucleus"/>
    <property type="evidence" value="ECO:0007669"/>
    <property type="project" value="TreeGrafter"/>
</dbReference>
<feature type="domain" description="Kinesin motor" evidence="17">
    <location>
        <begin position="62"/>
        <end position="422"/>
    </location>
</feature>
<evidence type="ECO:0000256" key="9">
    <source>
        <dbReference type="ARBA" id="ARBA00023054"/>
    </source>
</evidence>
<keyword evidence="9 15" id="KW-0175">Coiled coil</keyword>
<dbReference type="PANTHER" id="PTHR47970">
    <property type="entry name" value="KINESIN-LIKE PROTEIN KIF11"/>
    <property type="match status" value="1"/>
</dbReference>
<feature type="region of interest" description="Disordered" evidence="16">
    <location>
        <begin position="1"/>
        <end position="57"/>
    </location>
</feature>
<keyword evidence="7" id="KW-0498">Mitosis</keyword>
<dbReference type="Pfam" id="PF13931">
    <property type="entry name" value="Microtub_bind"/>
    <property type="match status" value="1"/>
</dbReference>
<keyword evidence="11" id="KW-0206">Cytoskeleton</keyword>
<dbReference type="InterPro" id="IPR036961">
    <property type="entry name" value="Kinesin_motor_dom_sf"/>
</dbReference>
<dbReference type="InterPro" id="IPR025901">
    <property type="entry name" value="Kinesin-assoc_MT-bd_dom"/>
</dbReference>
<dbReference type="GO" id="GO:0051301">
    <property type="term" value="P:cell division"/>
    <property type="evidence" value="ECO:0007669"/>
    <property type="project" value="UniProtKB-KW"/>
</dbReference>
<dbReference type="SUPFAM" id="SSF52540">
    <property type="entry name" value="P-loop containing nucleoside triphosphate hydrolases"/>
    <property type="match status" value="1"/>
</dbReference>
<comment type="subcellular location">
    <subcellularLocation>
        <location evidence="1">Cytoplasm</location>
        <location evidence="1">Cytoskeleton</location>
    </subcellularLocation>
</comment>
<keyword evidence="5" id="KW-0493">Microtubule</keyword>
<feature type="compositionally biased region" description="Polar residues" evidence="16">
    <location>
        <begin position="18"/>
        <end position="30"/>
    </location>
</feature>
<dbReference type="PRINTS" id="PR00380">
    <property type="entry name" value="KINESINHEAVY"/>
</dbReference>
<evidence type="ECO:0000256" key="7">
    <source>
        <dbReference type="ARBA" id="ARBA00022776"/>
    </source>
</evidence>
<dbReference type="PROSITE" id="PS50067">
    <property type="entry name" value="KINESIN_MOTOR_2"/>
    <property type="match status" value="1"/>
</dbReference>
<dbReference type="InterPro" id="IPR019821">
    <property type="entry name" value="Kinesin_motor_CS"/>
</dbReference>
<evidence type="ECO:0000256" key="11">
    <source>
        <dbReference type="ARBA" id="ARBA00023212"/>
    </source>
</evidence>
<feature type="compositionally biased region" description="Low complexity" evidence="16">
    <location>
        <begin position="227"/>
        <end position="243"/>
    </location>
</feature>
<reference evidence="18" key="1">
    <citation type="submission" date="2021-10" db="EMBL/GenBank/DDBJ databases">
        <title>De novo Genome Assembly of Clathrus columnatus (Basidiomycota, Fungi) Using Illumina and Nanopore Sequence Data.</title>
        <authorList>
            <person name="Ogiso-Tanaka E."/>
            <person name="Itagaki H."/>
            <person name="Hosoya T."/>
            <person name="Hosaka K."/>
        </authorList>
    </citation>
    <scope>NUCLEOTIDE SEQUENCE</scope>
    <source>
        <strain evidence="18">MO-923</strain>
    </source>
</reference>
<dbReference type="Pfam" id="PF00225">
    <property type="entry name" value="Kinesin"/>
    <property type="match status" value="1"/>
</dbReference>
<evidence type="ECO:0000256" key="10">
    <source>
        <dbReference type="ARBA" id="ARBA00023175"/>
    </source>
</evidence>
<evidence type="ECO:0000256" key="16">
    <source>
        <dbReference type="SAM" id="MobiDB-lite"/>
    </source>
</evidence>
<comment type="similarity">
    <text evidence="13">Belongs to the TRAFAC class myosin-kinesin ATPase superfamily. Kinesin family. KIN-5/BimC subfamily.</text>
</comment>
<feature type="coiled-coil region" evidence="15">
    <location>
        <begin position="764"/>
        <end position="798"/>
    </location>
</feature>
<dbReference type="PANTHER" id="PTHR47970:SF12">
    <property type="entry name" value="KINESIN FAMILY MEMBER 11"/>
    <property type="match status" value="1"/>
</dbReference>
<dbReference type="GO" id="GO:0000073">
    <property type="term" value="P:initial mitotic spindle pole body separation"/>
    <property type="evidence" value="ECO:0007669"/>
    <property type="project" value="TreeGrafter"/>
</dbReference>
<keyword evidence="19" id="KW-1185">Reference proteome</keyword>
<keyword evidence="6 14" id="KW-0547">Nucleotide-binding</keyword>
<evidence type="ECO:0000256" key="14">
    <source>
        <dbReference type="PROSITE-ProRule" id="PRU00283"/>
    </source>
</evidence>
<dbReference type="SMART" id="SM00129">
    <property type="entry name" value="KISc"/>
    <property type="match status" value="1"/>
</dbReference>
<keyword evidence="12" id="KW-0131">Cell cycle</keyword>
<dbReference type="Proteomes" id="UP001050691">
    <property type="component" value="Unassembled WGS sequence"/>
</dbReference>
<evidence type="ECO:0000313" key="18">
    <source>
        <dbReference type="EMBL" id="GJJ12126.1"/>
    </source>
</evidence>
<keyword evidence="4" id="KW-0132">Cell division</keyword>
<dbReference type="InterPro" id="IPR047149">
    <property type="entry name" value="KIF11-like"/>
</dbReference>
<keyword evidence="10 14" id="KW-0505">Motor protein</keyword>